<feature type="chain" id="PRO_5014362660" evidence="1">
    <location>
        <begin position="18"/>
        <end position="309"/>
    </location>
</feature>
<evidence type="ECO:0000313" key="3">
    <source>
        <dbReference type="Proteomes" id="UP000236333"/>
    </source>
</evidence>
<comment type="caution">
    <text evidence="2">The sequence shown here is derived from an EMBL/GenBank/DDBJ whole genome shotgun (WGS) entry which is preliminary data.</text>
</comment>
<dbReference type="Gene3D" id="3.90.550.20">
    <property type="match status" value="1"/>
</dbReference>
<keyword evidence="2" id="KW-0328">Glycosyltransferase</keyword>
<feature type="signal peptide" evidence="1">
    <location>
        <begin position="1"/>
        <end position="17"/>
    </location>
</feature>
<dbReference type="SUPFAM" id="SSF53448">
    <property type="entry name" value="Nucleotide-diphospho-sugar transferases"/>
    <property type="match status" value="1"/>
</dbReference>
<reference evidence="2 3" key="1">
    <citation type="journal article" date="2017" name="Mol. Biol. Evol.">
        <title>The 4-celled Tetrabaena socialis nuclear genome reveals the essential components for genetic control of cell number at the origin of multicellularity in the volvocine lineage.</title>
        <authorList>
            <person name="Featherston J."/>
            <person name="Arakaki Y."/>
            <person name="Hanschen E.R."/>
            <person name="Ferris P.J."/>
            <person name="Michod R.E."/>
            <person name="Olson B.J.S.C."/>
            <person name="Nozaki H."/>
            <person name="Durand P.M."/>
        </authorList>
    </citation>
    <scope>NUCLEOTIDE SEQUENCE [LARGE SCALE GENOMIC DNA]</scope>
    <source>
        <strain evidence="2 3">NIES-571</strain>
    </source>
</reference>
<dbReference type="GO" id="GO:0016020">
    <property type="term" value="C:membrane"/>
    <property type="evidence" value="ECO:0007669"/>
    <property type="project" value="GOC"/>
</dbReference>
<dbReference type="GO" id="GO:0006688">
    <property type="term" value="P:glycosphingolipid biosynthetic process"/>
    <property type="evidence" value="ECO:0007669"/>
    <property type="project" value="TreeGrafter"/>
</dbReference>
<dbReference type="OrthoDB" id="543760at2759"/>
<dbReference type="PANTHER" id="PTHR12042:SF21">
    <property type="entry name" value="ALPHA1,4-GALACTOSYLTRANSFERASE 1-RELATED"/>
    <property type="match status" value="1"/>
</dbReference>
<dbReference type="EMBL" id="PGGS01000058">
    <property type="protein sequence ID" value="PNH10364.1"/>
    <property type="molecule type" value="Genomic_DNA"/>
</dbReference>
<dbReference type="InterPro" id="IPR007577">
    <property type="entry name" value="GlycoTrfase_DXD_sugar-bd_CS"/>
</dbReference>
<keyword evidence="1" id="KW-0732">Signal</keyword>
<accession>A0A2J8ACW4</accession>
<gene>
    <name evidence="2" type="ORF">TSOC_002902</name>
</gene>
<dbReference type="InterPro" id="IPR051981">
    <property type="entry name" value="Glycosyltransf_32"/>
</dbReference>
<keyword evidence="3" id="KW-1185">Reference proteome</keyword>
<evidence type="ECO:0000313" key="2">
    <source>
        <dbReference type="EMBL" id="PNH10364.1"/>
    </source>
</evidence>
<dbReference type="GO" id="GO:0016758">
    <property type="term" value="F:hexosyltransferase activity"/>
    <property type="evidence" value="ECO:0007669"/>
    <property type="project" value="TreeGrafter"/>
</dbReference>
<name>A0A2J8ACW4_9CHLO</name>
<dbReference type="AlphaFoldDB" id="A0A2J8ACW4"/>
<evidence type="ECO:0000256" key="1">
    <source>
        <dbReference type="SAM" id="SignalP"/>
    </source>
</evidence>
<dbReference type="PANTHER" id="PTHR12042">
    <property type="entry name" value="LACTOSYLCERAMIDE 4-ALPHA-GALACTOSYLTRANSFERASE ALPHA- 1,4-GALACTOSYLTRANSFERASE"/>
    <property type="match status" value="1"/>
</dbReference>
<dbReference type="Proteomes" id="UP000236333">
    <property type="component" value="Unassembled WGS sequence"/>
</dbReference>
<keyword evidence="2" id="KW-0808">Transferase</keyword>
<protein>
    <submittedName>
        <fullName evidence="2">Alpha-1,4-N-acetylglucosaminyltransferase</fullName>
    </submittedName>
</protein>
<organism evidence="2 3">
    <name type="scientific">Tetrabaena socialis</name>
    <dbReference type="NCBI Taxonomy" id="47790"/>
    <lineage>
        <taxon>Eukaryota</taxon>
        <taxon>Viridiplantae</taxon>
        <taxon>Chlorophyta</taxon>
        <taxon>core chlorophytes</taxon>
        <taxon>Chlorophyceae</taxon>
        <taxon>CS clade</taxon>
        <taxon>Chlamydomonadales</taxon>
        <taxon>Tetrabaenaceae</taxon>
        <taxon>Tetrabaena</taxon>
    </lineage>
</organism>
<sequence>MLWLVLGVAAWPHHAAAVSSEPRAYDANLVRELDERGTQNVFLIWTTNSSTLDALAVNCISSVVATYGKRVYLFANLLQESDLEVHNWSGAINLVHYKPEDVMQSTPLAKWYPEHLEELQKGRFFFSHITDLMRFSLVYRHGGLYLDSDVLVIRPISASKINKLTRSREDSRFFECAVVFFSPHHPYLNEVLTHITEHYDVNEWVTAGPKALTVVYGLTQNRPQQIPPGAWLGLRWRHAKLVFWPTGAVRAEDFEGCEVIHMWGSVPRGYIKQEAKVDLTGKTAELLVQERIRTLRNVPACRVGAGPVN</sequence>
<dbReference type="Pfam" id="PF04488">
    <property type="entry name" value="Gly_transf_sug"/>
    <property type="match status" value="1"/>
</dbReference>
<proteinExistence type="predicted"/>
<dbReference type="InterPro" id="IPR029044">
    <property type="entry name" value="Nucleotide-diphossugar_trans"/>
</dbReference>